<evidence type="ECO:0000256" key="1">
    <source>
        <dbReference type="ARBA" id="ARBA00004651"/>
    </source>
</evidence>
<reference evidence="11" key="1">
    <citation type="journal article" date="2019" name="Int. J. Syst. Evol. Microbiol.">
        <title>The Global Catalogue of Microorganisms (GCM) 10K type strain sequencing project: providing services to taxonomists for standard genome sequencing and annotation.</title>
        <authorList>
            <consortium name="The Broad Institute Genomics Platform"/>
            <consortium name="The Broad Institute Genome Sequencing Center for Infectious Disease"/>
            <person name="Wu L."/>
            <person name="Ma J."/>
        </authorList>
    </citation>
    <scope>NUCLEOTIDE SEQUENCE [LARGE SCALE GENOMIC DNA]</scope>
    <source>
        <strain evidence="11">CCUG 46385</strain>
    </source>
</reference>
<dbReference type="InterPro" id="IPR011527">
    <property type="entry name" value="ABC1_TM_dom"/>
</dbReference>
<dbReference type="InterPro" id="IPR039421">
    <property type="entry name" value="Type_1_exporter"/>
</dbReference>
<dbReference type="InterPro" id="IPR036640">
    <property type="entry name" value="ABC1_TM_sf"/>
</dbReference>
<dbReference type="Gene3D" id="1.20.1560.10">
    <property type="entry name" value="ABC transporter type 1, transmembrane domain"/>
    <property type="match status" value="1"/>
</dbReference>
<dbReference type="InterPro" id="IPR027417">
    <property type="entry name" value="P-loop_NTPase"/>
</dbReference>
<dbReference type="SMART" id="SM00382">
    <property type="entry name" value="AAA"/>
    <property type="match status" value="1"/>
</dbReference>
<dbReference type="PROSITE" id="PS50929">
    <property type="entry name" value="ABC_TM1F"/>
    <property type="match status" value="1"/>
</dbReference>
<keyword evidence="3" id="KW-0547">Nucleotide-binding</keyword>
<evidence type="ECO:0000313" key="11">
    <source>
        <dbReference type="Proteomes" id="UP001595916"/>
    </source>
</evidence>
<keyword evidence="11" id="KW-1185">Reference proteome</keyword>
<comment type="subcellular location">
    <subcellularLocation>
        <location evidence="1">Cell membrane</location>
        <topology evidence="1">Multi-pass membrane protein</topology>
    </subcellularLocation>
</comment>
<feature type="transmembrane region" description="Helical" evidence="7">
    <location>
        <begin position="176"/>
        <end position="193"/>
    </location>
</feature>
<evidence type="ECO:0000256" key="2">
    <source>
        <dbReference type="ARBA" id="ARBA00022692"/>
    </source>
</evidence>
<feature type="domain" description="ABC transporter" evidence="8">
    <location>
        <begin position="351"/>
        <end position="585"/>
    </location>
</feature>
<dbReference type="CDD" id="cd03254">
    <property type="entry name" value="ABCC_Glucan_exporter_like"/>
    <property type="match status" value="1"/>
</dbReference>
<evidence type="ECO:0000256" key="3">
    <source>
        <dbReference type="ARBA" id="ARBA00022741"/>
    </source>
</evidence>
<dbReference type="EMBL" id="JBHSHL010000002">
    <property type="protein sequence ID" value="MFC4803459.1"/>
    <property type="molecule type" value="Genomic_DNA"/>
</dbReference>
<dbReference type="PANTHER" id="PTHR43394">
    <property type="entry name" value="ATP-DEPENDENT PERMEASE MDL1, MITOCHONDRIAL"/>
    <property type="match status" value="1"/>
</dbReference>
<sequence>MQKPSIRFTPVFGRLFQFMRPYRNPLLLSIVLAVLAAFFSSLGPFILGRATDALLDLKVAGEVSKDAVSHFVTMLCLFGGVYLLYASLKFLSSKILVRVSQKTIFDLRSQVDAKLKKLPLNYFDTNTYGDVLSRITNDVDIVSNSLQQSLEQFITSIVTVICILTMMLWINPILTLIGVLTIPLSMVVSMTIVKSSRKHFSEQQEKLGTLNGYVEEIYTGHSIVSAFNAQQEVISAFEKQNDDLYRSAWKAQFLSSTLMPITQGMSNLGYVAVVVVSGWLVINGRMSIGMIQSFIQYLRQFSQPIIQTVQIANILQSAAAAASRVFDFLDEEEELPDHYPARFPDKKNAFIEFEHVRFGYSSENTLMHDVNLKVDVGRKVAIVGPTGAGKTTLVNLLLRFYDVEEGSIKIGGIDIWEMKRTDLRSIFGMVLQDTWLFTGSIMDNLRYGRLDATDEEVFAAAKTARADSFINTLPGGYDFQLQENGANLAQGERQLLTIARAILSDSPVMILDEATSSVDTRTEVLIQHAMASLMRGRTSFIIAHRLSTIKDADIIVYMEDGDIKETGSHDELIRKRGLYANLYNSQFDSENQA</sequence>
<proteinExistence type="predicted"/>
<evidence type="ECO:0000259" key="9">
    <source>
        <dbReference type="PROSITE" id="PS50929"/>
    </source>
</evidence>
<keyword evidence="4 10" id="KW-0067">ATP-binding</keyword>
<accession>A0ABV9QL90</accession>
<dbReference type="PROSITE" id="PS00211">
    <property type="entry name" value="ABC_TRANSPORTER_1"/>
    <property type="match status" value="1"/>
</dbReference>
<dbReference type="GO" id="GO:0005524">
    <property type="term" value="F:ATP binding"/>
    <property type="evidence" value="ECO:0007669"/>
    <property type="project" value="UniProtKB-KW"/>
</dbReference>
<evidence type="ECO:0000259" key="8">
    <source>
        <dbReference type="PROSITE" id="PS50893"/>
    </source>
</evidence>
<evidence type="ECO:0000256" key="5">
    <source>
        <dbReference type="ARBA" id="ARBA00022989"/>
    </source>
</evidence>
<evidence type="ECO:0000256" key="6">
    <source>
        <dbReference type="ARBA" id="ARBA00023136"/>
    </source>
</evidence>
<dbReference type="SUPFAM" id="SSF52540">
    <property type="entry name" value="P-loop containing nucleoside triphosphate hydrolases"/>
    <property type="match status" value="1"/>
</dbReference>
<comment type="caution">
    <text evidence="10">The sequence shown here is derived from an EMBL/GenBank/DDBJ whole genome shotgun (WGS) entry which is preliminary data.</text>
</comment>
<feature type="transmembrane region" description="Helical" evidence="7">
    <location>
        <begin position="67"/>
        <end position="88"/>
    </location>
</feature>
<keyword evidence="5 7" id="KW-1133">Transmembrane helix</keyword>
<dbReference type="InterPro" id="IPR003439">
    <property type="entry name" value="ABC_transporter-like_ATP-bd"/>
</dbReference>
<evidence type="ECO:0000256" key="4">
    <source>
        <dbReference type="ARBA" id="ARBA00022840"/>
    </source>
</evidence>
<evidence type="ECO:0000313" key="10">
    <source>
        <dbReference type="EMBL" id="MFC4803459.1"/>
    </source>
</evidence>
<feature type="transmembrane region" description="Helical" evidence="7">
    <location>
        <begin position="268"/>
        <end position="295"/>
    </location>
</feature>
<dbReference type="Proteomes" id="UP001595916">
    <property type="component" value="Unassembled WGS sequence"/>
</dbReference>
<keyword evidence="2 7" id="KW-0812">Transmembrane</keyword>
<gene>
    <name evidence="10" type="ORF">ACFO4R_00040</name>
</gene>
<dbReference type="Pfam" id="PF00005">
    <property type="entry name" value="ABC_tran"/>
    <property type="match status" value="1"/>
</dbReference>
<feature type="transmembrane region" description="Helical" evidence="7">
    <location>
        <begin position="153"/>
        <end position="170"/>
    </location>
</feature>
<evidence type="ECO:0000256" key="7">
    <source>
        <dbReference type="SAM" id="Phobius"/>
    </source>
</evidence>
<dbReference type="RefSeq" id="WP_379786893.1">
    <property type="nucleotide sequence ID" value="NZ_JBHSHL010000002.1"/>
</dbReference>
<dbReference type="SUPFAM" id="SSF90123">
    <property type="entry name" value="ABC transporter transmembrane region"/>
    <property type="match status" value="1"/>
</dbReference>
<name>A0ABV9QL90_9FIRM</name>
<organism evidence="10 11">
    <name type="scientific">Filifactor villosus</name>
    <dbReference type="NCBI Taxonomy" id="29374"/>
    <lineage>
        <taxon>Bacteria</taxon>
        <taxon>Bacillati</taxon>
        <taxon>Bacillota</taxon>
        <taxon>Clostridia</taxon>
        <taxon>Peptostreptococcales</taxon>
        <taxon>Filifactoraceae</taxon>
        <taxon>Filifactor</taxon>
    </lineage>
</organism>
<dbReference type="PANTHER" id="PTHR43394:SF1">
    <property type="entry name" value="ATP-BINDING CASSETTE SUB-FAMILY B MEMBER 10, MITOCHONDRIAL"/>
    <property type="match status" value="1"/>
</dbReference>
<dbReference type="InterPro" id="IPR003593">
    <property type="entry name" value="AAA+_ATPase"/>
</dbReference>
<keyword evidence="6 7" id="KW-0472">Membrane</keyword>
<dbReference type="CDD" id="cd18547">
    <property type="entry name" value="ABC_6TM_Tm288_like"/>
    <property type="match status" value="1"/>
</dbReference>
<protein>
    <submittedName>
        <fullName evidence="10">ABC transporter ATP-binding protein</fullName>
    </submittedName>
</protein>
<dbReference type="InterPro" id="IPR017871">
    <property type="entry name" value="ABC_transporter-like_CS"/>
</dbReference>
<dbReference type="Pfam" id="PF00664">
    <property type="entry name" value="ABC_membrane"/>
    <property type="match status" value="1"/>
</dbReference>
<feature type="transmembrane region" description="Helical" evidence="7">
    <location>
        <begin position="26"/>
        <end position="47"/>
    </location>
</feature>
<dbReference type="PROSITE" id="PS50893">
    <property type="entry name" value="ABC_TRANSPORTER_2"/>
    <property type="match status" value="1"/>
</dbReference>
<feature type="domain" description="ABC transmembrane type-1" evidence="9">
    <location>
        <begin position="27"/>
        <end position="317"/>
    </location>
</feature>
<dbReference type="Gene3D" id="3.40.50.300">
    <property type="entry name" value="P-loop containing nucleotide triphosphate hydrolases"/>
    <property type="match status" value="1"/>
</dbReference>